<dbReference type="EMBL" id="CM016557">
    <property type="protein sequence ID" value="TKW08759.1"/>
    <property type="molecule type" value="Genomic_DNA"/>
</dbReference>
<name>A0A4U6U5V3_SETVI</name>
<protein>
    <submittedName>
        <fullName evidence="1">Uncharacterized protein</fullName>
    </submittedName>
</protein>
<dbReference type="Proteomes" id="UP000298652">
    <property type="component" value="Chromosome 6"/>
</dbReference>
<gene>
    <name evidence="1" type="ORF">SEVIR_6G045600v2</name>
</gene>
<dbReference type="Gramene" id="TKW08759">
    <property type="protein sequence ID" value="TKW08759"/>
    <property type="gene ID" value="SEVIR_6G045600v2"/>
</dbReference>
<dbReference type="AlphaFoldDB" id="A0A4U6U5V3"/>
<evidence type="ECO:0000313" key="1">
    <source>
        <dbReference type="EMBL" id="TKW08759.1"/>
    </source>
</evidence>
<accession>A0A4U6U5V3</accession>
<keyword evidence="2" id="KW-1185">Reference proteome</keyword>
<organism evidence="1 2">
    <name type="scientific">Setaria viridis</name>
    <name type="common">Green bristlegrass</name>
    <name type="synonym">Setaria italica subsp. viridis</name>
    <dbReference type="NCBI Taxonomy" id="4556"/>
    <lineage>
        <taxon>Eukaryota</taxon>
        <taxon>Viridiplantae</taxon>
        <taxon>Streptophyta</taxon>
        <taxon>Embryophyta</taxon>
        <taxon>Tracheophyta</taxon>
        <taxon>Spermatophyta</taxon>
        <taxon>Magnoliopsida</taxon>
        <taxon>Liliopsida</taxon>
        <taxon>Poales</taxon>
        <taxon>Poaceae</taxon>
        <taxon>PACMAD clade</taxon>
        <taxon>Panicoideae</taxon>
        <taxon>Panicodae</taxon>
        <taxon>Paniceae</taxon>
        <taxon>Cenchrinae</taxon>
        <taxon>Setaria</taxon>
    </lineage>
</organism>
<sequence length="59" mass="6717">MVLGHMWRWPAAQAGRTPTARRNGSTIQIAAPGFLRSTIQNYHTTPQYSFPPSRINRHL</sequence>
<proteinExistence type="predicted"/>
<reference evidence="1" key="1">
    <citation type="submission" date="2019-03" db="EMBL/GenBank/DDBJ databases">
        <title>WGS assembly of Setaria viridis.</title>
        <authorList>
            <person name="Huang P."/>
            <person name="Jenkins J."/>
            <person name="Grimwood J."/>
            <person name="Barry K."/>
            <person name="Healey A."/>
            <person name="Mamidi S."/>
            <person name="Sreedasyam A."/>
            <person name="Shu S."/>
            <person name="Feldman M."/>
            <person name="Wu J."/>
            <person name="Yu Y."/>
            <person name="Chen C."/>
            <person name="Johnson J."/>
            <person name="Rokhsar D."/>
            <person name="Baxter I."/>
            <person name="Schmutz J."/>
            <person name="Brutnell T."/>
            <person name="Kellogg E."/>
        </authorList>
    </citation>
    <scope>NUCLEOTIDE SEQUENCE [LARGE SCALE GENOMIC DNA]</scope>
</reference>
<evidence type="ECO:0000313" key="2">
    <source>
        <dbReference type="Proteomes" id="UP000298652"/>
    </source>
</evidence>